<comment type="caution">
    <text evidence="2">The sequence shown here is derived from an EMBL/GenBank/DDBJ whole genome shotgun (WGS) entry which is preliminary data.</text>
</comment>
<name>A0ABV0G1S0_9BURK</name>
<evidence type="ECO:0000313" key="3">
    <source>
        <dbReference type="Proteomes" id="UP001495147"/>
    </source>
</evidence>
<organism evidence="2 3">
    <name type="scientific">Roseateles paludis</name>
    <dbReference type="NCBI Taxonomy" id="3145238"/>
    <lineage>
        <taxon>Bacteria</taxon>
        <taxon>Pseudomonadati</taxon>
        <taxon>Pseudomonadota</taxon>
        <taxon>Betaproteobacteria</taxon>
        <taxon>Burkholderiales</taxon>
        <taxon>Sphaerotilaceae</taxon>
        <taxon>Roseateles</taxon>
    </lineage>
</organism>
<feature type="compositionally biased region" description="Basic and acidic residues" evidence="1">
    <location>
        <begin position="12"/>
        <end position="28"/>
    </location>
</feature>
<dbReference type="RefSeq" id="WP_347704475.1">
    <property type="nucleotide sequence ID" value="NZ_JBDPZD010000002.1"/>
</dbReference>
<reference evidence="2 3" key="1">
    <citation type="submission" date="2024-05" db="EMBL/GenBank/DDBJ databases">
        <title>Roseateles sp. DJS-2-20 16S ribosomal RNA gene Genome sequencing and assembly.</title>
        <authorList>
            <person name="Woo H."/>
        </authorList>
    </citation>
    <scope>NUCLEOTIDE SEQUENCE [LARGE SCALE GENOMIC DNA]</scope>
    <source>
        <strain evidence="2 3">DJS-2-20</strain>
    </source>
</reference>
<feature type="region of interest" description="Disordered" evidence="1">
    <location>
        <begin position="1"/>
        <end position="28"/>
    </location>
</feature>
<keyword evidence="3" id="KW-1185">Reference proteome</keyword>
<evidence type="ECO:0008006" key="4">
    <source>
        <dbReference type="Google" id="ProtNLM"/>
    </source>
</evidence>
<protein>
    <recommendedName>
        <fullName evidence="4">Phasin domain-containing protein</fullName>
    </recommendedName>
</protein>
<accession>A0ABV0G1S0</accession>
<gene>
    <name evidence="2" type="ORF">ABDJ85_09280</name>
</gene>
<feature type="region of interest" description="Disordered" evidence="1">
    <location>
        <begin position="153"/>
        <end position="172"/>
    </location>
</feature>
<feature type="region of interest" description="Disordered" evidence="1">
    <location>
        <begin position="180"/>
        <end position="218"/>
    </location>
</feature>
<dbReference type="Proteomes" id="UP001495147">
    <property type="component" value="Unassembled WGS sequence"/>
</dbReference>
<evidence type="ECO:0000313" key="2">
    <source>
        <dbReference type="EMBL" id="MEO3691659.1"/>
    </source>
</evidence>
<evidence type="ECO:0000256" key="1">
    <source>
        <dbReference type="SAM" id="MobiDB-lite"/>
    </source>
</evidence>
<feature type="compositionally biased region" description="Low complexity" evidence="1">
    <location>
        <begin position="1"/>
        <end position="11"/>
    </location>
</feature>
<proteinExistence type="predicted"/>
<dbReference type="EMBL" id="JBDPZD010000002">
    <property type="protein sequence ID" value="MEO3691659.1"/>
    <property type="molecule type" value="Genomic_DNA"/>
</dbReference>
<sequence>MATKKPAGKAAGKMEARPAEAPDPEKSEALAKLALRPSVNAAAVVAQYAKPIGVDEDDIGALMGQLSDDVEKVWAGDMKRAEAMLFGQAHALQAIFMSLARRANSQDYLKQWEAYLRMALKAQNQCRMTLETLATIKNPPVVIARQANINNGGQQQVNNGAAPAPGEAPAHAVNPEAAPTELLEQQHGEWLDTGATSAAGGTDPLMAPVGEVHRPAKR</sequence>